<proteinExistence type="predicted"/>
<dbReference type="Proteomes" id="UP000823736">
    <property type="component" value="Unassembled WGS sequence"/>
</dbReference>
<evidence type="ECO:0000313" key="1">
    <source>
        <dbReference type="EMBL" id="MBP1988279.1"/>
    </source>
</evidence>
<keyword evidence="2" id="KW-1185">Reference proteome</keyword>
<protein>
    <submittedName>
        <fullName evidence="1">Transposase</fullName>
    </submittedName>
</protein>
<dbReference type="EMBL" id="JAGGLC010000006">
    <property type="protein sequence ID" value="MBP1988279.1"/>
    <property type="molecule type" value="Genomic_DNA"/>
</dbReference>
<feature type="non-terminal residue" evidence="1">
    <location>
        <position position="1"/>
    </location>
</feature>
<reference evidence="1" key="1">
    <citation type="submission" date="2021-03" db="EMBL/GenBank/DDBJ databases">
        <title>Genomic Encyclopedia of Type Strains, Phase IV (KMG-IV): sequencing the most valuable type-strain genomes for metagenomic binning, comparative biology and taxonomic classification.</title>
        <authorList>
            <person name="Goeker M."/>
        </authorList>
    </citation>
    <scope>NUCLEOTIDE SEQUENCE</scope>
    <source>
        <strain evidence="1">DSM 26232</strain>
    </source>
</reference>
<accession>A0A8T4GZ46</accession>
<organism evidence="1 2">
    <name type="scientific">Halolamina salifodinae</name>
    <dbReference type="NCBI Taxonomy" id="1202767"/>
    <lineage>
        <taxon>Archaea</taxon>
        <taxon>Methanobacteriati</taxon>
        <taxon>Methanobacteriota</taxon>
        <taxon>Stenosarchaea group</taxon>
        <taxon>Halobacteria</taxon>
        <taxon>Halobacteriales</taxon>
        <taxon>Haloferacaceae</taxon>
    </lineage>
</organism>
<comment type="caution">
    <text evidence="1">The sequence shown here is derived from an EMBL/GenBank/DDBJ whole genome shotgun (WGS) entry which is preliminary data.</text>
</comment>
<sequence length="58" mass="6315">CETTMNADVNGAVNIRRKITQSPPTGDMSNGCLAQPGVFLFDRESGRFTPREQGDCKP</sequence>
<name>A0A8T4GZ46_9EURY</name>
<dbReference type="AlphaFoldDB" id="A0A8T4GZ46"/>
<evidence type="ECO:0000313" key="2">
    <source>
        <dbReference type="Proteomes" id="UP000823736"/>
    </source>
</evidence>
<gene>
    <name evidence="1" type="ORF">J2753_002791</name>
</gene>